<keyword evidence="2" id="KW-0732">Signal</keyword>
<evidence type="ECO:0000256" key="4">
    <source>
        <dbReference type="RuleBase" id="RU004003"/>
    </source>
</evidence>
<dbReference type="InterPro" id="IPR001775">
    <property type="entry name" value="GspD/PilQ"/>
</dbReference>
<dbReference type="InterPro" id="IPR050810">
    <property type="entry name" value="Bact_Secretion_Sys_Channel"/>
</dbReference>
<dbReference type="PRINTS" id="PR00811">
    <property type="entry name" value="BCTERIALGSPD"/>
</dbReference>
<dbReference type="InterPro" id="IPR004846">
    <property type="entry name" value="T2SS/T3SS_dom"/>
</dbReference>
<keyword evidence="8" id="KW-1185">Reference proteome</keyword>
<evidence type="ECO:0000256" key="5">
    <source>
        <dbReference type="SAM" id="MobiDB-lite"/>
    </source>
</evidence>
<comment type="subcellular location">
    <subcellularLocation>
        <location evidence="1">Membrane</location>
    </subcellularLocation>
</comment>
<dbReference type="PANTHER" id="PTHR30332:SF24">
    <property type="entry name" value="SECRETIN GSPD-RELATED"/>
    <property type="match status" value="1"/>
</dbReference>
<evidence type="ECO:0000313" key="8">
    <source>
        <dbReference type="Proteomes" id="UP000316921"/>
    </source>
</evidence>
<keyword evidence="3" id="KW-0472">Membrane</keyword>
<dbReference type="GO" id="GO:0016020">
    <property type="term" value="C:membrane"/>
    <property type="evidence" value="ECO:0007669"/>
    <property type="project" value="UniProtKB-SubCell"/>
</dbReference>
<gene>
    <name evidence="7" type="primary">xcpQ</name>
    <name evidence="7" type="ORF">Pla133_41180</name>
</gene>
<dbReference type="GO" id="GO:0015627">
    <property type="term" value="C:type II protein secretion system complex"/>
    <property type="evidence" value="ECO:0007669"/>
    <property type="project" value="TreeGrafter"/>
</dbReference>
<name>A0A518BPV3_9BACT</name>
<organism evidence="7 8">
    <name type="scientific">Engelhardtia mirabilis</name>
    <dbReference type="NCBI Taxonomy" id="2528011"/>
    <lineage>
        <taxon>Bacteria</taxon>
        <taxon>Pseudomonadati</taxon>
        <taxon>Planctomycetota</taxon>
        <taxon>Planctomycetia</taxon>
        <taxon>Planctomycetia incertae sedis</taxon>
        <taxon>Engelhardtia</taxon>
    </lineage>
</organism>
<dbReference type="EMBL" id="CP036287">
    <property type="protein sequence ID" value="QDU69002.1"/>
    <property type="molecule type" value="Genomic_DNA"/>
</dbReference>
<dbReference type="GO" id="GO:0009306">
    <property type="term" value="P:protein secretion"/>
    <property type="evidence" value="ECO:0007669"/>
    <property type="project" value="InterPro"/>
</dbReference>
<evidence type="ECO:0000256" key="2">
    <source>
        <dbReference type="ARBA" id="ARBA00022729"/>
    </source>
</evidence>
<reference evidence="7 8" key="1">
    <citation type="submission" date="2019-02" db="EMBL/GenBank/DDBJ databases">
        <title>Deep-cultivation of Planctomycetes and their phenomic and genomic characterization uncovers novel biology.</title>
        <authorList>
            <person name="Wiegand S."/>
            <person name="Jogler M."/>
            <person name="Boedeker C."/>
            <person name="Pinto D."/>
            <person name="Vollmers J."/>
            <person name="Rivas-Marin E."/>
            <person name="Kohn T."/>
            <person name="Peeters S.H."/>
            <person name="Heuer A."/>
            <person name="Rast P."/>
            <person name="Oberbeckmann S."/>
            <person name="Bunk B."/>
            <person name="Jeske O."/>
            <person name="Meyerdierks A."/>
            <person name="Storesund J.E."/>
            <person name="Kallscheuer N."/>
            <person name="Luecker S."/>
            <person name="Lage O.M."/>
            <person name="Pohl T."/>
            <person name="Merkel B.J."/>
            <person name="Hornburger P."/>
            <person name="Mueller R.-W."/>
            <person name="Bruemmer F."/>
            <person name="Labrenz M."/>
            <person name="Spormann A.M."/>
            <person name="Op den Camp H."/>
            <person name="Overmann J."/>
            <person name="Amann R."/>
            <person name="Jetten M.S.M."/>
            <person name="Mascher T."/>
            <person name="Medema M.H."/>
            <person name="Devos D.P."/>
            <person name="Kaster A.-K."/>
            <person name="Ovreas L."/>
            <person name="Rohde M."/>
            <person name="Galperin M.Y."/>
            <person name="Jogler C."/>
        </authorList>
    </citation>
    <scope>NUCLEOTIDE SEQUENCE [LARGE SCALE GENOMIC DNA]</scope>
    <source>
        <strain evidence="7 8">Pla133</strain>
    </source>
</reference>
<evidence type="ECO:0000256" key="1">
    <source>
        <dbReference type="ARBA" id="ARBA00004370"/>
    </source>
</evidence>
<evidence type="ECO:0000256" key="3">
    <source>
        <dbReference type="ARBA" id="ARBA00023136"/>
    </source>
</evidence>
<evidence type="ECO:0000259" key="6">
    <source>
        <dbReference type="Pfam" id="PF00263"/>
    </source>
</evidence>
<feature type="domain" description="Type II/III secretion system secretin-like" evidence="6">
    <location>
        <begin position="406"/>
        <end position="575"/>
    </location>
</feature>
<dbReference type="KEGG" id="pbap:Pla133_41180"/>
<sequence length="595" mass="63912">MTRPRRLPRHHSNLRTGLRPLSQGLLWVGVAIAWGCVGPGTGDRNGEGSGTSGGGHTGSVDELRSLIQAGAIAPVVADVREVEEGAPTLDAREPIDPALLAGSTLPSLGIPTGSSAKGSEASAPSGGLIDPDPAEMAAYEFEGGLDAEQLDAEIEALAAAIESDLATEDEYEAVRPGAALSDTLPQPGLAARRGESPTANVVPNPYLEFGERIYVHDDGRITKPFQVAPGKGRALMQMMGLAQAFAFEWTILDSAKSDVPPAREQVLPPEVADVVLLEKWDFELYQNFATDIQQSPQQPSRIDLADWVVVTAGRDVLLQVQEFVELFAASVPQVEITASIVEFTYFDELDYGVNGPDGSVVFDFPDGTFVDSFSYSVPNTVDGVEAVLSIGAIQDGVAINALLEAIQEWENVDIRTNPRIAVREGGVAEILNTRQIPTFLFGNISSTSQNFTAQVKFEEVGVKLYVAPRVMGSKTLALNLFVEASAQIGTSVSLTDSQGNEFRSPLIAQRQARTVVYLQPGQAIAIGGLISEREQESESKVPILGDIPLIGWLFKSTRIRKERTEVLFLIQPRILEGADFNQPVWDGSRTVPLRG</sequence>
<dbReference type="Pfam" id="PF00263">
    <property type="entry name" value="Secretin"/>
    <property type="match status" value="1"/>
</dbReference>
<dbReference type="AlphaFoldDB" id="A0A518BPV3"/>
<dbReference type="PANTHER" id="PTHR30332">
    <property type="entry name" value="PROBABLE GENERAL SECRETION PATHWAY PROTEIN D"/>
    <property type="match status" value="1"/>
</dbReference>
<evidence type="ECO:0000313" key="7">
    <source>
        <dbReference type="EMBL" id="QDU69002.1"/>
    </source>
</evidence>
<dbReference type="Proteomes" id="UP000316921">
    <property type="component" value="Chromosome"/>
</dbReference>
<proteinExistence type="inferred from homology"/>
<protein>
    <submittedName>
        <fullName evidence="7">Type II secretion system protein D</fullName>
    </submittedName>
</protein>
<feature type="region of interest" description="Disordered" evidence="5">
    <location>
        <begin position="110"/>
        <end position="133"/>
    </location>
</feature>
<accession>A0A518BPV3</accession>
<comment type="similarity">
    <text evidence="4">Belongs to the bacterial secretin family.</text>
</comment>